<dbReference type="AlphaFoldDB" id="A0A9X1LEI5"/>
<evidence type="ECO:0000259" key="3">
    <source>
        <dbReference type="Pfam" id="PF20616"/>
    </source>
</evidence>
<accession>A0A9X1LEI5</accession>
<keyword evidence="5" id="KW-1185">Reference proteome</keyword>
<evidence type="ECO:0000313" key="4">
    <source>
        <dbReference type="EMBL" id="MCB5161531.1"/>
    </source>
</evidence>
<dbReference type="Gene3D" id="3.10.560.10">
    <property type="entry name" value="Outer membrane lipoprotein wza domain like"/>
    <property type="match status" value="1"/>
</dbReference>
<comment type="caution">
    <text evidence="4">The sequence shown here is derived from an EMBL/GenBank/DDBJ whole genome shotgun (WGS) entry which is preliminary data.</text>
</comment>
<gene>
    <name evidence="4" type="ORF">LG368_06405</name>
</gene>
<keyword evidence="1" id="KW-0732">Signal</keyword>
<protein>
    <submittedName>
        <fullName evidence="4">Capsule biosynthesis GfcC family protein</fullName>
    </submittedName>
</protein>
<dbReference type="InterPro" id="IPR046459">
    <property type="entry name" value="Caps_syn_GfcC_N"/>
</dbReference>
<dbReference type="PROSITE" id="PS51257">
    <property type="entry name" value="PROKAR_LIPOPROTEIN"/>
    <property type="match status" value="1"/>
</dbReference>
<evidence type="ECO:0000256" key="1">
    <source>
        <dbReference type="SAM" id="SignalP"/>
    </source>
</evidence>
<proteinExistence type="predicted"/>
<dbReference type="Pfam" id="PF20616">
    <property type="entry name" value="Caps_syn_GfcC_N"/>
    <property type="match status" value="1"/>
</dbReference>
<feature type="signal peptide" evidence="1">
    <location>
        <begin position="1"/>
        <end position="25"/>
    </location>
</feature>
<reference evidence="4" key="1">
    <citation type="submission" date="2021-10" db="EMBL/GenBank/DDBJ databases">
        <title>Marinomonas pontica sp. nov., isolated from the Black Sea.</title>
        <authorList>
            <person name="Zhao L.-H."/>
            <person name="Xue J.-H."/>
        </authorList>
    </citation>
    <scope>NUCLEOTIDE SEQUENCE</scope>
    <source>
        <strain evidence="4">E8</strain>
    </source>
</reference>
<dbReference type="Pfam" id="PF06251">
    <property type="entry name" value="Caps_syn_GfcC_C"/>
    <property type="match status" value="1"/>
</dbReference>
<organism evidence="4 5">
    <name type="scientific">Marinomonas algarum</name>
    <dbReference type="NCBI Taxonomy" id="2883105"/>
    <lineage>
        <taxon>Bacteria</taxon>
        <taxon>Pseudomonadati</taxon>
        <taxon>Pseudomonadota</taxon>
        <taxon>Gammaproteobacteria</taxon>
        <taxon>Oceanospirillales</taxon>
        <taxon>Oceanospirillaceae</taxon>
        <taxon>Marinomonas</taxon>
    </lineage>
</organism>
<dbReference type="Proteomes" id="UP001139095">
    <property type="component" value="Unassembled WGS sequence"/>
</dbReference>
<evidence type="ECO:0000259" key="2">
    <source>
        <dbReference type="Pfam" id="PF06251"/>
    </source>
</evidence>
<sequence length="240" mass="27248">MTSISYRIQPLLAFFLSCLASSSMAANITLLQSKTTLTYSSDVRLSQVLQDAHHQLDYEVYPLASGLINPSKQTPVTNVKNSIVTQLQSLQRKDANRLASQLTSLSFVFFEPINMDVDKVRVGEKLDPLLKKDYSLSLPRRADHILIVNAAQDHSTHTPFQTNKGLKPYLTLLPSTQQYSSVWIIQPDRQVYYVDNIQWRHQRVFIAPGATLFFGLRDLPAEHSDLNRRIAKLLALRLEP</sequence>
<dbReference type="EMBL" id="JAJATW010000007">
    <property type="protein sequence ID" value="MCB5161531.1"/>
    <property type="molecule type" value="Genomic_DNA"/>
</dbReference>
<name>A0A9X1LEI5_9GAMM</name>
<dbReference type="InterPro" id="IPR010425">
    <property type="entry name" value="Caps_synth_GfcC-like_C"/>
</dbReference>
<feature type="domain" description="Capsule biosynthesis GfcC-like N-terminal" evidence="3">
    <location>
        <begin position="26"/>
        <end position="136"/>
    </location>
</feature>
<feature type="domain" description="Capsule biosynthesis GfcC-like C-terminal" evidence="2">
    <location>
        <begin position="156"/>
        <end position="237"/>
    </location>
</feature>
<dbReference type="RefSeq" id="WP_226753906.1">
    <property type="nucleotide sequence ID" value="NZ_JAJATW010000007.1"/>
</dbReference>
<feature type="chain" id="PRO_5040947364" evidence="1">
    <location>
        <begin position="26"/>
        <end position="240"/>
    </location>
</feature>
<evidence type="ECO:0000313" key="5">
    <source>
        <dbReference type="Proteomes" id="UP001139095"/>
    </source>
</evidence>